<dbReference type="Gene3D" id="3.40.50.1240">
    <property type="entry name" value="Phosphoglycerate mutase-like"/>
    <property type="match status" value="2"/>
</dbReference>
<dbReference type="GO" id="GO:0005829">
    <property type="term" value="C:cytosol"/>
    <property type="evidence" value="ECO:0007669"/>
    <property type="project" value="TreeGrafter"/>
</dbReference>
<dbReference type="InterPro" id="IPR029033">
    <property type="entry name" value="His_PPase_superfam"/>
</dbReference>
<dbReference type="CDD" id="cd07067">
    <property type="entry name" value="HP_PGM_like"/>
    <property type="match status" value="1"/>
</dbReference>
<evidence type="ECO:0000256" key="3">
    <source>
        <dbReference type="SAM" id="MobiDB-lite"/>
    </source>
</evidence>
<dbReference type="AlphaFoldDB" id="A0A286U7B9"/>
<keyword evidence="2" id="KW-0067">ATP-binding</keyword>
<gene>
    <name evidence="5" type="ORF">PNOK_0923100</name>
</gene>
<dbReference type="InterPro" id="IPR013078">
    <property type="entry name" value="His_Pase_superF_clade-1"/>
</dbReference>
<organism evidence="5 6">
    <name type="scientific">Pyrrhoderma noxium</name>
    <dbReference type="NCBI Taxonomy" id="2282107"/>
    <lineage>
        <taxon>Eukaryota</taxon>
        <taxon>Fungi</taxon>
        <taxon>Dikarya</taxon>
        <taxon>Basidiomycota</taxon>
        <taxon>Agaricomycotina</taxon>
        <taxon>Agaricomycetes</taxon>
        <taxon>Hymenochaetales</taxon>
        <taxon>Hymenochaetaceae</taxon>
        <taxon>Pyrrhoderma</taxon>
    </lineage>
</organism>
<dbReference type="OrthoDB" id="267323at2759"/>
<dbReference type="GO" id="GO:0005524">
    <property type="term" value="F:ATP binding"/>
    <property type="evidence" value="ECO:0007669"/>
    <property type="project" value="UniProtKB-KW"/>
</dbReference>
<dbReference type="SUPFAM" id="SSF52540">
    <property type="entry name" value="P-loop containing nucleoside triphosphate hydrolases"/>
    <property type="match status" value="1"/>
</dbReference>
<dbReference type="SMART" id="SM00855">
    <property type="entry name" value="PGAM"/>
    <property type="match status" value="1"/>
</dbReference>
<evidence type="ECO:0000313" key="6">
    <source>
        <dbReference type="Proteomes" id="UP000217199"/>
    </source>
</evidence>
<evidence type="ECO:0000256" key="1">
    <source>
        <dbReference type="ARBA" id="ARBA00022741"/>
    </source>
</evidence>
<dbReference type="FunFam" id="3.40.50.300:FF:001280">
    <property type="entry name" value="Related to 6-phosphofructo-2-kinase"/>
    <property type="match status" value="1"/>
</dbReference>
<dbReference type="Proteomes" id="UP000217199">
    <property type="component" value="Unassembled WGS sequence"/>
</dbReference>
<dbReference type="InterPro" id="IPR003094">
    <property type="entry name" value="6Pfruct_kin"/>
</dbReference>
<dbReference type="Gene3D" id="3.40.50.300">
    <property type="entry name" value="P-loop containing nucleotide triphosphate hydrolases"/>
    <property type="match status" value="1"/>
</dbReference>
<feature type="domain" description="6-phosphofructo-2-kinase" evidence="4">
    <location>
        <begin position="12"/>
        <end position="228"/>
    </location>
</feature>
<dbReference type="EMBL" id="NBII01000010">
    <property type="protein sequence ID" value="PAV15467.1"/>
    <property type="molecule type" value="Genomic_DNA"/>
</dbReference>
<dbReference type="GO" id="GO:0006003">
    <property type="term" value="P:fructose 2,6-bisphosphate metabolic process"/>
    <property type="evidence" value="ECO:0007669"/>
    <property type="project" value="InterPro"/>
</dbReference>
<dbReference type="GO" id="GO:0004331">
    <property type="term" value="F:fructose-2,6-bisphosphate 2-phosphatase activity"/>
    <property type="evidence" value="ECO:0007669"/>
    <property type="project" value="TreeGrafter"/>
</dbReference>
<feature type="region of interest" description="Disordered" evidence="3">
    <location>
        <begin position="569"/>
        <end position="644"/>
    </location>
</feature>
<dbReference type="STRING" id="2282107.A0A286U7B9"/>
<dbReference type="GO" id="GO:0006000">
    <property type="term" value="P:fructose metabolic process"/>
    <property type="evidence" value="ECO:0007669"/>
    <property type="project" value="InterPro"/>
</dbReference>
<dbReference type="InParanoid" id="A0A286U7B9"/>
<reference evidence="5 6" key="1">
    <citation type="journal article" date="2017" name="Mol. Ecol.">
        <title>Comparative and population genomic landscape of Phellinus noxius: A hypervariable fungus causing root rot in trees.</title>
        <authorList>
            <person name="Chung C.L."/>
            <person name="Lee T.J."/>
            <person name="Akiba M."/>
            <person name="Lee H.H."/>
            <person name="Kuo T.H."/>
            <person name="Liu D."/>
            <person name="Ke H.M."/>
            <person name="Yokoi T."/>
            <person name="Roa M.B."/>
            <person name="Lu M.J."/>
            <person name="Chang Y.Y."/>
            <person name="Ann P.J."/>
            <person name="Tsai J.N."/>
            <person name="Chen C.Y."/>
            <person name="Tzean S.S."/>
            <person name="Ota Y."/>
            <person name="Hattori T."/>
            <person name="Sahashi N."/>
            <person name="Liou R.F."/>
            <person name="Kikuchi T."/>
            <person name="Tsai I.J."/>
        </authorList>
    </citation>
    <scope>NUCLEOTIDE SEQUENCE [LARGE SCALE GENOMIC DNA]</scope>
    <source>
        <strain evidence="5 6">FFPRI411160</strain>
    </source>
</reference>
<name>A0A286U7B9_9AGAM</name>
<sequence length="695" mass="77188">MAAPLYTTDSGLLFHAGKILVVTVGLPARGKTHISRALERYLRWLGVRTLVISLGDYRRKTLGGAQAIPKDYFTLGEKSEETKKLRARVSDGCEQQIWRFFEAGNGQVVIYDANNGTRESRQQLAEKFDKKGIHVIFLESTCDNEEIVLANIRSVKISSPDYKNWDPDKAVEDYYSRIRDHEKYYEPVQEKNWPFIRIFNVGERIEVNNIQGYLQSRIVFFLMNIHNKFRTIYFARSGQSLIEHSYKADSDLSPAGWEYASRLKDFVLERRAKALEARGMNPAERKLVIWTSARRRAHHTAWPFVTHAATYGPSAAPTPNPMYSNPGSRLTTPLLKAITNSATATGVPPPLHLPEAATIEKALLKKVGRDAIDKDGEGRLSPPHSNIVLTQTSPNVITVPTPNPQAVNPNTPPRLFSSVKIIEKQQMSEINPGVWDGLSPDRAQELFPDEWARFLRDPYAFRAPRAESYHDLCVRLEPILIELEREQEDLLIVGHASVIRCLLAYLIGLPASEIPAIEVARGDLLEVRPASYGVHSQAYHFWDGPGRRGSSSSAAGTAKALGLGISEVNAAKQRPGSSSSKEKQRSKLRAGSTDDADPKSREEWYPTGDGHYTDEIDQGSGGASGVFGPAVVSDGEESDQDGDATGVVLNLEAVVGELKADDDGHSSDESTNFYENYAEDTKGKRKVKVEQHPDI</sequence>
<protein>
    <submittedName>
        <fullName evidence="5">Bifunctional 6-phosphofructo-2-kinase fructose-2,6-bisphosphate 2-phosphatase</fullName>
    </submittedName>
</protein>
<dbReference type="GO" id="GO:0003873">
    <property type="term" value="F:6-phosphofructo-2-kinase activity"/>
    <property type="evidence" value="ECO:0007669"/>
    <property type="project" value="InterPro"/>
</dbReference>
<keyword evidence="6" id="KW-1185">Reference proteome</keyword>
<dbReference type="InterPro" id="IPR027417">
    <property type="entry name" value="P-loop_NTPase"/>
</dbReference>
<dbReference type="Pfam" id="PF00300">
    <property type="entry name" value="His_Phos_1"/>
    <property type="match status" value="1"/>
</dbReference>
<dbReference type="SUPFAM" id="SSF53254">
    <property type="entry name" value="Phosphoglycerate mutase-like"/>
    <property type="match status" value="1"/>
</dbReference>
<dbReference type="PANTHER" id="PTHR10606:SF39">
    <property type="entry name" value="6-PHOSPHOFRUCTO-2-KINASE_FRUCTOSE-2,6-BISPHOSPHATASE YLR345W-RELATED"/>
    <property type="match status" value="1"/>
</dbReference>
<keyword evidence="1" id="KW-0547">Nucleotide-binding</keyword>
<feature type="compositionally biased region" description="Basic and acidic residues" evidence="3">
    <location>
        <begin position="659"/>
        <end position="668"/>
    </location>
</feature>
<dbReference type="PANTHER" id="PTHR10606">
    <property type="entry name" value="6-PHOSPHOFRUCTO-2-KINASE/FRUCTOSE-2,6-BISPHOSPHATASE"/>
    <property type="match status" value="1"/>
</dbReference>
<evidence type="ECO:0000256" key="2">
    <source>
        <dbReference type="ARBA" id="ARBA00022840"/>
    </source>
</evidence>
<evidence type="ECO:0000259" key="4">
    <source>
        <dbReference type="Pfam" id="PF01591"/>
    </source>
</evidence>
<feature type="region of interest" description="Disordered" evidence="3">
    <location>
        <begin position="659"/>
        <end position="695"/>
    </location>
</feature>
<comment type="caution">
    <text evidence="5">The sequence shown here is derived from an EMBL/GenBank/DDBJ whole genome shotgun (WGS) entry which is preliminary data.</text>
</comment>
<evidence type="ECO:0000313" key="5">
    <source>
        <dbReference type="EMBL" id="PAV15467.1"/>
    </source>
</evidence>
<dbReference type="PRINTS" id="PR00991">
    <property type="entry name" value="6PFRUCTKNASE"/>
</dbReference>
<dbReference type="InterPro" id="IPR013079">
    <property type="entry name" value="6Phosfructo_kin"/>
</dbReference>
<proteinExistence type="predicted"/>
<dbReference type="Pfam" id="PF01591">
    <property type="entry name" value="6PF2K"/>
    <property type="match status" value="1"/>
</dbReference>
<accession>A0A286U7B9</accession>